<gene>
    <name evidence="4" type="ORF">GGD88_000153</name>
</gene>
<feature type="domain" description="GGDEF" evidence="3">
    <location>
        <begin position="173"/>
        <end position="310"/>
    </location>
</feature>
<dbReference type="GO" id="GO:0052621">
    <property type="term" value="F:diguanylate cyclase activity"/>
    <property type="evidence" value="ECO:0007669"/>
    <property type="project" value="UniProtKB-EC"/>
</dbReference>
<dbReference type="SUPFAM" id="SSF52172">
    <property type="entry name" value="CheY-like"/>
    <property type="match status" value="1"/>
</dbReference>
<dbReference type="InterPro" id="IPR011006">
    <property type="entry name" value="CheY-like_superfamily"/>
</dbReference>
<dbReference type="InterPro" id="IPR029787">
    <property type="entry name" value="Nucleotide_cyclase"/>
</dbReference>
<dbReference type="AlphaFoldDB" id="A0A7W6WJF8"/>
<dbReference type="RefSeq" id="WP_184430918.1">
    <property type="nucleotide sequence ID" value="NZ_JACIGI010000001.1"/>
</dbReference>
<dbReference type="GO" id="GO:1902201">
    <property type="term" value="P:negative regulation of bacterial-type flagellum-dependent cell motility"/>
    <property type="evidence" value="ECO:0007669"/>
    <property type="project" value="TreeGrafter"/>
</dbReference>
<dbReference type="PANTHER" id="PTHR45138">
    <property type="entry name" value="REGULATORY COMPONENTS OF SENSORY TRANSDUCTION SYSTEM"/>
    <property type="match status" value="1"/>
</dbReference>
<dbReference type="EMBL" id="JACIGI010000001">
    <property type="protein sequence ID" value="MBB4284447.1"/>
    <property type="molecule type" value="Genomic_DNA"/>
</dbReference>
<dbReference type="Gene3D" id="3.30.70.270">
    <property type="match status" value="1"/>
</dbReference>
<dbReference type="InterPro" id="IPR000160">
    <property type="entry name" value="GGDEF_dom"/>
</dbReference>
<name>A0A7W6WJF8_9PROT</name>
<dbReference type="SMART" id="SM00267">
    <property type="entry name" value="GGDEF"/>
    <property type="match status" value="1"/>
</dbReference>
<dbReference type="Gene3D" id="3.40.50.2300">
    <property type="match status" value="1"/>
</dbReference>
<dbReference type="InterPro" id="IPR050469">
    <property type="entry name" value="Diguanylate_Cyclase"/>
</dbReference>
<dbReference type="PANTHER" id="PTHR45138:SF9">
    <property type="entry name" value="DIGUANYLATE CYCLASE DGCM-RELATED"/>
    <property type="match status" value="1"/>
</dbReference>
<comment type="caution">
    <text evidence="4">The sequence shown here is derived from an EMBL/GenBank/DDBJ whole genome shotgun (WGS) entry which is preliminary data.</text>
</comment>
<accession>A0A7W6WJF8</accession>
<organism evidence="4 5">
    <name type="scientific">Roseospira goensis</name>
    <dbReference type="NCBI Taxonomy" id="391922"/>
    <lineage>
        <taxon>Bacteria</taxon>
        <taxon>Pseudomonadati</taxon>
        <taxon>Pseudomonadota</taxon>
        <taxon>Alphaproteobacteria</taxon>
        <taxon>Rhodospirillales</taxon>
        <taxon>Rhodospirillaceae</taxon>
        <taxon>Roseospira</taxon>
    </lineage>
</organism>
<evidence type="ECO:0000256" key="2">
    <source>
        <dbReference type="ARBA" id="ARBA00034247"/>
    </source>
</evidence>
<proteinExistence type="predicted"/>
<dbReference type="EC" id="2.7.7.65" evidence="1"/>
<dbReference type="Pfam" id="PF00990">
    <property type="entry name" value="GGDEF"/>
    <property type="match status" value="1"/>
</dbReference>
<dbReference type="CDD" id="cd01949">
    <property type="entry name" value="GGDEF"/>
    <property type="match status" value="1"/>
</dbReference>
<dbReference type="PROSITE" id="PS50887">
    <property type="entry name" value="GGDEF"/>
    <property type="match status" value="1"/>
</dbReference>
<keyword evidence="5" id="KW-1185">Reference proteome</keyword>
<dbReference type="SUPFAM" id="SSF55073">
    <property type="entry name" value="Nucleotide cyclase"/>
    <property type="match status" value="1"/>
</dbReference>
<sequence>MAEDPARVLVIGGDGERVDTLCVTLAGDSDVHRVPDVDAAEGAVFGLRPDLVVLDAALLGDRARHLCAALRADTRTAMTPVVLLQAGADGAGGAGGAGASARAWRDLGIADVLSEPVDADLARARVAWLVELRRLRMDMALAVRCETGGGIMNRRVFDGLLRRESGRLRRSDGSLALLLLDIDHFRDFRARHGAAAAEDCYHRVADCVSARLRRPPDVVSRFTADQVACLLPETDLRGARVVAETIRESVAALALPHGDSPVADHVTVSVGVAARRCSGPEVDAWLLSECLERLSRARREGCNRVVAGDGGPTLMGGGLERFGALSGGADMPPYGYSAL</sequence>
<protein>
    <recommendedName>
        <fullName evidence="1">diguanylate cyclase</fullName>
        <ecNumber evidence="1">2.7.7.65</ecNumber>
    </recommendedName>
</protein>
<reference evidence="4 5" key="1">
    <citation type="submission" date="2020-08" db="EMBL/GenBank/DDBJ databases">
        <title>Genome sequencing of Purple Non-Sulfur Bacteria from various extreme environments.</title>
        <authorList>
            <person name="Mayer M."/>
        </authorList>
    </citation>
    <scope>NUCLEOTIDE SEQUENCE [LARGE SCALE GENOMIC DNA]</scope>
    <source>
        <strain evidence="4 5">JA135</strain>
    </source>
</reference>
<dbReference type="GO" id="GO:0043709">
    <property type="term" value="P:cell adhesion involved in single-species biofilm formation"/>
    <property type="evidence" value="ECO:0007669"/>
    <property type="project" value="TreeGrafter"/>
</dbReference>
<evidence type="ECO:0000256" key="1">
    <source>
        <dbReference type="ARBA" id="ARBA00012528"/>
    </source>
</evidence>
<dbReference type="InterPro" id="IPR043128">
    <property type="entry name" value="Rev_trsase/Diguanyl_cyclase"/>
</dbReference>
<evidence type="ECO:0000259" key="3">
    <source>
        <dbReference type="PROSITE" id="PS50887"/>
    </source>
</evidence>
<dbReference type="NCBIfam" id="TIGR00254">
    <property type="entry name" value="GGDEF"/>
    <property type="match status" value="1"/>
</dbReference>
<dbReference type="GO" id="GO:0005886">
    <property type="term" value="C:plasma membrane"/>
    <property type="evidence" value="ECO:0007669"/>
    <property type="project" value="TreeGrafter"/>
</dbReference>
<evidence type="ECO:0000313" key="4">
    <source>
        <dbReference type="EMBL" id="MBB4284447.1"/>
    </source>
</evidence>
<dbReference type="Proteomes" id="UP000555728">
    <property type="component" value="Unassembled WGS sequence"/>
</dbReference>
<comment type="catalytic activity">
    <reaction evidence="2">
        <text>2 GTP = 3',3'-c-di-GMP + 2 diphosphate</text>
        <dbReference type="Rhea" id="RHEA:24898"/>
        <dbReference type="ChEBI" id="CHEBI:33019"/>
        <dbReference type="ChEBI" id="CHEBI:37565"/>
        <dbReference type="ChEBI" id="CHEBI:58805"/>
        <dbReference type="EC" id="2.7.7.65"/>
    </reaction>
</comment>
<evidence type="ECO:0000313" key="5">
    <source>
        <dbReference type="Proteomes" id="UP000555728"/>
    </source>
</evidence>